<sequence>MLLAEGIKLVREQGPDTLSLRELARRAGVSAMAPYRHYPDKDSLLAAIAAEGFRRLARQLASVTDARAGTGGLLLQSGLAYVRFALAEPALFRLMFSARRFKDDAPELNQARAASFDALMRHLNADAGPEQQRARAHGCWALVHGLALLLLDGLLQIPETGSRDAWLAQIIAGTVGQSSPTTDGIS</sequence>
<dbReference type="InterPro" id="IPR036271">
    <property type="entry name" value="Tet_transcr_reg_TetR-rel_C_sf"/>
</dbReference>
<dbReference type="SUPFAM" id="SSF46689">
    <property type="entry name" value="Homeodomain-like"/>
    <property type="match status" value="1"/>
</dbReference>
<dbReference type="Pfam" id="PF13305">
    <property type="entry name" value="TetR_C_33"/>
    <property type="match status" value="1"/>
</dbReference>
<dbReference type="InterPro" id="IPR009057">
    <property type="entry name" value="Homeodomain-like_sf"/>
</dbReference>
<name>A0ABV8S1L2_9BURK</name>
<feature type="DNA-binding region" description="H-T-H motif" evidence="4">
    <location>
        <begin position="19"/>
        <end position="38"/>
    </location>
</feature>
<feature type="domain" description="HTH tetR-type" evidence="5">
    <location>
        <begin position="1"/>
        <end position="56"/>
    </location>
</feature>
<dbReference type="PROSITE" id="PS50977">
    <property type="entry name" value="HTH_TETR_2"/>
    <property type="match status" value="1"/>
</dbReference>
<dbReference type="Gene3D" id="1.10.357.10">
    <property type="entry name" value="Tetracycline Repressor, domain 2"/>
    <property type="match status" value="1"/>
</dbReference>
<dbReference type="PANTHER" id="PTHR30055">
    <property type="entry name" value="HTH-TYPE TRANSCRIPTIONAL REGULATOR RUTR"/>
    <property type="match status" value="1"/>
</dbReference>
<reference evidence="7" key="1">
    <citation type="journal article" date="2019" name="Int. J. Syst. Evol. Microbiol.">
        <title>The Global Catalogue of Microorganisms (GCM) 10K type strain sequencing project: providing services to taxonomists for standard genome sequencing and annotation.</title>
        <authorList>
            <consortium name="The Broad Institute Genomics Platform"/>
            <consortium name="The Broad Institute Genome Sequencing Center for Infectious Disease"/>
            <person name="Wu L."/>
            <person name="Ma J."/>
        </authorList>
    </citation>
    <scope>NUCLEOTIDE SEQUENCE [LARGE SCALE GENOMIC DNA]</scope>
    <source>
        <strain evidence="7">CGMCC 1.19029</strain>
    </source>
</reference>
<evidence type="ECO:0000313" key="6">
    <source>
        <dbReference type="EMBL" id="MFC4299538.1"/>
    </source>
</evidence>
<evidence type="ECO:0000256" key="4">
    <source>
        <dbReference type="PROSITE-ProRule" id="PRU00335"/>
    </source>
</evidence>
<dbReference type="InterPro" id="IPR001647">
    <property type="entry name" value="HTH_TetR"/>
</dbReference>
<accession>A0ABV8S1L2</accession>
<dbReference type="Proteomes" id="UP001595756">
    <property type="component" value="Unassembled WGS sequence"/>
</dbReference>
<keyword evidence="7" id="KW-1185">Reference proteome</keyword>
<dbReference type="InterPro" id="IPR050109">
    <property type="entry name" value="HTH-type_TetR-like_transc_reg"/>
</dbReference>
<dbReference type="InterPro" id="IPR025996">
    <property type="entry name" value="MT1864/Rv1816-like_C"/>
</dbReference>
<evidence type="ECO:0000256" key="1">
    <source>
        <dbReference type="ARBA" id="ARBA00023015"/>
    </source>
</evidence>
<proteinExistence type="predicted"/>
<gene>
    <name evidence="6" type="ORF">ACFO0J_15960</name>
</gene>
<dbReference type="PANTHER" id="PTHR30055:SF220">
    <property type="entry name" value="TETR-FAMILY REGULATORY PROTEIN"/>
    <property type="match status" value="1"/>
</dbReference>
<dbReference type="PRINTS" id="PR00455">
    <property type="entry name" value="HTHTETR"/>
</dbReference>
<evidence type="ECO:0000313" key="7">
    <source>
        <dbReference type="Proteomes" id="UP001595756"/>
    </source>
</evidence>
<keyword evidence="1" id="KW-0805">Transcription regulation</keyword>
<evidence type="ECO:0000259" key="5">
    <source>
        <dbReference type="PROSITE" id="PS50977"/>
    </source>
</evidence>
<dbReference type="EMBL" id="JBHSDY010000010">
    <property type="protein sequence ID" value="MFC4299538.1"/>
    <property type="molecule type" value="Genomic_DNA"/>
</dbReference>
<dbReference type="RefSeq" id="WP_376814066.1">
    <property type="nucleotide sequence ID" value="NZ_JBHSDY010000010.1"/>
</dbReference>
<comment type="caution">
    <text evidence="6">The sequence shown here is derived from an EMBL/GenBank/DDBJ whole genome shotgun (WGS) entry which is preliminary data.</text>
</comment>
<keyword evidence="2 4" id="KW-0238">DNA-binding</keyword>
<protein>
    <submittedName>
        <fullName evidence="6">TetR/AcrR family transcriptional regulator</fullName>
    </submittedName>
</protein>
<dbReference type="Pfam" id="PF00440">
    <property type="entry name" value="TetR_N"/>
    <property type="match status" value="1"/>
</dbReference>
<keyword evidence="3" id="KW-0804">Transcription</keyword>
<evidence type="ECO:0000256" key="3">
    <source>
        <dbReference type="ARBA" id="ARBA00023163"/>
    </source>
</evidence>
<evidence type="ECO:0000256" key="2">
    <source>
        <dbReference type="ARBA" id="ARBA00023125"/>
    </source>
</evidence>
<dbReference type="SUPFAM" id="SSF48498">
    <property type="entry name" value="Tetracyclin repressor-like, C-terminal domain"/>
    <property type="match status" value="1"/>
</dbReference>
<organism evidence="6 7">
    <name type="scientific">Castellaniella hirudinis</name>
    <dbReference type="NCBI Taxonomy" id="1144617"/>
    <lineage>
        <taxon>Bacteria</taxon>
        <taxon>Pseudomonadati</taxon>
        <taxon>Pseudomonadota</taxon>
        <taxon>Betaproteobacteria</taxon>
        <taxon>Burkholderiales</taxon>
        <taxon>Alcaligenaceae</taxon>
        <taxon>Castellaniella</taxon>
    </lineage>
</organism>